<comment type="caution">
    <text evidence="1">The sequence shown here is derived from an EMBL/GenBank/DDBJ whole genome shotgun (WGS) entry which is preliminary data.</text>
</comment>
<keyword evidence="2" id="KW-1185">Reference proteome</keyword>
<reference evidence="1 2" key="1">
    <citation type="journal article" date="2024" name="BMC Genomics">
        <title>De novo assembly and annotation of Popillia japonica's genome with initial clues to its potential as an invasive pest.</title>
        <authorList>
            <person name="Cucini C."/>
            <person name="Boschi S."/>
            <person name="Funari R."/>
            <person name="Cardaioli E."/>
            <person name="Iannotti N."/>
            <person name="Marturano G."/>
            <person name="Paoli F."/>
            <person name="Bruttini M."/>
            <person name="Carapelli A."/>
            <person name="Frati F."/>
            <person name="Nardi F."/>
        </authorList>
    </citation>
    <scope>NUCLEOTIDE SEQUENCE [LARGE SCALE GENOMIC DNA]</scope>
    <source>
        <strain evidence="1">DMR45628</strain>
    </source>
</reference>
<organism evidence="1 2">
    <name type="scientific">Popillia japonica</name>
    <name type="common">Japanese beetle</name>
    <dbReference type="NCBI Taxonomy" id="7064"/>
    <lineage>
        <taxon>Eukaryota</taxon>
        <taxon>Metazoa</taxon>
        <taxon>Ecdysozoa</taxon>
        <taxon>Arthropoda</taxon>
        <taxon>Hexapoda</taxon>
        <taxon>Insecta</taxon>
        <taxon>Pterygota</taxon>
        <taxon>Neoptera</taxon>
        <taxon>Endopterygota</taxon>
        <taxon>Coleoptera</taxon>
        <taxon>Polyphaga</taxon>
        <taxon>Scarabaeiformia</taxon>
        <taxon>Scarabaeidae</taxon>
        <taxon>Rutelinae</taxon>
        <taxon>Popillia</taxon>
    </lineage>
</organism>
<accession>A0AAW1HVB1</accession>
<sequence>MDTQLKYQKDIAQRQDVRAILFEDLDESSNTYGAMCLGTQGFQIANKRTTDGRDWDWTTAATANGIIADAILTGLISDKTGNSWWNGTGQRQPPRTG</sequence>
<dbReference type="Proteomes" id="UP001458880">
    <property type="component" value="Unassembled WGS sequence"/>
</dbReference>
<proteinExistence type="predicted"/>
<evidence type="ECO:0000313" key="2">
    <source>
        <dbReference type="Proteomes" id="UP001458880"/>
    </source>
</evidence>
<evidence type="ECO:0000313" key="1">
    <source>
        <dbReference type="EMBL" id="KAK9680617.1"/>
    </source>
</evidence>
<gene>
    <name evidence="1" type="ORF">QE152_g38975</name>
</gene>
<protein>
    <submittedName>
        <fullName evidence="1">Uncharacterized protein</fullName>
    </submittedName>
</protein>
<dbReference type="EMBL" id="JASPKY010000881">
    <property type="protein sequence ID" value="KAK9680617.1"/>
    <property type="molecule type" value="Genomic_DNA"/>
</dbReference>
<dbReference type="AlphaFoldDB" id="A0AAW1HVB1"/>
<name>A0AAW1HVB1_POPJA</name>